<organism evidence="2 3">
    <name type="scientific">Segatella copri</name>
    <dbReference type="NCBI Taxonomy" id="165179"/>
    <lineage>
        <taxon>Bacteria</taxon>
        <taxon>Pseudomonadati</taxon>
        <taxon>Bacteroidota</taxon>
        <taxon>Bacteroidia</taxon>
        <taxon>Bacteroidales</taxon>
        <taxon>Prevotellaceae</taxon>
        <taxon>Segatella</taxon>
    </lineage>
</organism>
<dbReference type="AlphaFoldDB" id="A0AA92U299"/>
<feature type="transmembrane region" description="Helical" evidence="1">
    <location>
        <begin position="20"/>
        <end position="39"/>
    </location>
</feature>
<proteinExistence type="predicted"/>
<protein>
    <submittedName>
        <fullName evidence="2">Uncharacterized protein</fullName>
    </submittedName>
</protein>
<sequence>MRQFKKKEASPRRMMLRIGVATVATIVGVISIALSIHYMKLGMVSHPSPSDMGFVDYIRYMLHQSCNRYEIYSMLLWAIGGAALLYAILLAYVKLNNKERR</sequence>
<evidence type="ECO:0000256" key="1">
    <source>
        <dbReference type="SAM" id="Phobius"/>
    </source>
</evidence>
<reference evidence="2 3" key="1">
    <citation type="submission" date="2018-08" db="EMBL/GenBank/DDBJ databases">
        <title>A genome reference for cultivated species of the human gut microbiota.</title>
        <authorList>
            <person name="Zou Y."/>
            <person name="Xue W."/>
            <person name="Luo G."/>
        </authorList>
    </citation>
    <scope>NUCLEOTIDE SEQUENCE [LARGE SCALE GENOMIC DNA]</scope>
    <source>
        <strain evidence="2 3">AF11-14</strain>
    </source>
</reference>
<keyword evidence="1" id="KW-0812">Transmembrane</keyword>
<gene>
    <name evidence="2" type="ORF">DWV60_12585</name>
</gene>
<dbReference type="RefSeq" id="WP_118141090.1">
    <property type="nucleotide sequence ID" value="NZ_QSAQ01000036.1"/>
</dbReference>
<evidence type="ECO:0000313" key="3">
    <source>
        <dbReference type="Proteomes" id="UP000286077"/>
    </source>
</evidence>
<keyword evidence="1" id="KW-1133">Transmembrane helix</keyword>
<comment type="caution">
    <text evidence="2">The sequence shown here is derived from an EMBL/GenBank/DDBJ whole genome shotgun (WGS) entry which is preliminary data.</text>
</comment>
<keyword evidence="1" id="KW-0472">Membrane</keyword>
<dbReference type="Proteomes" id="UP000286077">
    <property type="component" value="Unassembled WGS sequence"/>
</dbReference>
<accession>A0AA92U299</accession>
<dbReference type="EMBL" id="QSAQ01000036">
    <property type="protein sequence ID" value="RGW66195.1"/>
    <property type="molecule type" value="Genomic_DNA"/>
</dbReference>
<feature type="transmembrane region" description="Helical" evidence="1">
    <location>
        <begin position="71"/>
        <end position="93"/>
    </location>
</feature>
<evidence type="ECO:0000313" key="2">
    <source>
        <dbReference type="EMBL" id="RGW66195.1"/>
    </source>
</evidence>
<name>A0AA92U299_9BACT</name>